<sequence length="226" mass="26352">MSDPTPKDGIGHLLDRDADIAVSAHTRPHWAQSGTITFITLRLIDSIPKEVITRWDQLRCQFIARLLTDPTDDWRADRDRLSDADRAAYDKQFKRLREDTLDSCLGQCILQDPVAAQIVLDALRFFDGDRYLLGDTIIMPNHVHFLAAFRDANAMRKQCTSWMRYTTRRINECMGRTGHLWQPEPFDHLVRSEKQLDYLRDYIQQNPVKANLAKGDFLYRRSNRAF</sequence>
<name>A0ABY1Q9J0_9BACT</name>
<dbReference type="RefSeq" id="WP_283433408.1">
    <property type="nucleotide sequence ID" value="NZ_FXUG01000008.1"/>
</dbReference>
<dbReference type="SMART" id="SM01321">
    <property type="entry name" value="Y1_Tnp"/>
    <property type="match status" value="1"/>
</dbReference>
<dbReference type="Gene3D" id="3.30.70.1290">
    <property type="entry name" value="Transposase IS200-like"/>
    <property type="match status" value="1"/>
</dbReference>
<dbReference type="InterPro" id="IPR036515">
    <property type="entry name" value="Transposase_17_sf"/>
</dbReference>
<dbReference type="InterPro" id="IPR002686">
    <property type="entry name" value="Transposase_17"/>
</dbReference>
<reference evidence="2 3" key="1">
    <citation type="submission" date="2017-05" db="EMBL/GenBank/DDBJ databases">
        <authorList>
            <person name="Varghese N."/>
            <person name="Submissions S."/>
        </authorList>
    </citation>
    <scope>NUCLEOTIDE SEQUENCE [LARGE SCALE GENOMIC DNA]</scope>
    <source>
        <strain evidence="2 3">DSM 25457</strain>
    </source>
</reference>
<protein>
    <submittedName>
        <fullName evidence="2">Transposase IS200 like</fullName>
    </submittedName>
</protein>
<organism evidence="2 3">
    <name type="scientific">Neorhodopirellula lusitana</name>
    <dbReference type="NCBI Taxonomy" id="445327"/>
    <lineage>
        <taxon>Bacteria</taxon>
        <taxon>Pseudomonadati</taxon>
        <taxon>Planctomycetota</taxon>
        <taxon>Planctomycetia</taxon>
        <taxon>Pirellulales</taxon>
        <taxon>Pirellulaceae</taxon>
        <taxon>Neorhodopirellula</taxon>
    </lineage>
</organism>
<gene>
    <name evidence="2" type="ORF">SAMN06265222_10826</name>
</gene>
<dbReference type="InterPro" id="IPR052715">
    <property type="entry name" value="RAYT_transposase"/>
</dbReference>
<evidence type="ECO:0000313" key="2">
    <source>
        <dbReference type="EMBL" id="SMP63134.1"/>
    </source>
</evidence>
<evidence type="ECO:0000313" key="3">
    <source>
        <dbReference type="Proteomes" id="UP001158067"/>
    </source>
</evidence>
<dbReference type="PANTHER" id="PTHR36966">
    <property type="entry name" value="REP-ASSOCIATED TYROSINE TRANSPOSASE"/>
    <property type="match status" value="1"/>
</dbReference>
<proteinExistence type="predicted"/>
<dbReference type="Proteomes" id="UP001158067">
    <property type="component" value="Unassembled WGS sequence"/>
</dbReference>
<dbReference type="PANTHER" id="PTHR36966:SF1">
    <property type="entry name" value="REP-ASSOCIATED TYROSINE TRANSPOSASE"/>
    <property type="match status" value="1"/>
</dbReference>
<feature type="domain" description="Transposase IS200-like" evidence="1">
    <location>
        <begin position="101"/>
        <end position="206"/>
    </location>
</feature>
<keyword evidence="3" id="KW-1185">Reference proteome</keyword>
<dbReference type="SUPFAM" id="SSF143422">
    <property type="entry name" value="Transposase IS200-like"/>
    <property type="match status" value="1"/>
</dbReference>
<dbReference type="EMBL" id="FXUG01000008">
    <property type="protein sequence ID" value="SMP63134.1"/>
    <property type="molecule type" value="Genomic_DNA"/>
</dbReference>
<accession>A0ABY1Q9J0</accession>
<comment type="caution">
    <text evidence="2">The sequence shown here is derived from an EMBL/GenBank/DDBJ whole genome shotgun (WGS) entry which is preliminary data.</text>
</comment>
<evidence type="ECO:0000259" key="1">
    <source>
        <dbReference type="SMART" id="SM01321"/>
    </source>
</evidence>